<evidence type="ECO:0000313" key="6">
    <source>
        <dbReference type="EMBL" id="MFL0249273.1"/>
    </source>
</evidence>
<gene>
    <name evidence="6" type="ORF">ACJDT4_02480</name>
</gene>
<evidence type="ECO:0000256" key="2">
    <source>
        <dbReference type="ARBA" id="ARBA00023015"/>
    </source>
</evidence>
<comment type="caution">
    <text evidence="6">The sequence shown here is derived from an EMBL/GenBank/DDBJ whole genome shotgun (WGS) entry which is preliminary data.</text>
</comment>
<dbReference type="Pfam" id="PF03466">
    <property type="entry name" value="LysR_substrate"/>
    <property type="match status" value="1"/>
</dbReference>
<accession>A0ABW8T9R2</accession>
<dbReference type="PANTHER" id="PTHR30419">
    <property type="entry name" value="HTH-TYPE TRANSCRIPTIONAL REGULATOR YBHD"/>
    <property type="match status" value="1"/>
</dbReference>
<dbReference type="PRINTS" id="PR00039">
    <property type="entry name" value="HTHLYSR"/>
</dbReference>
<dbReference type="EMBL" id="JBJIAA010000002">
    <property type="protein sequence ID" value="MFL0249273.1"/>
    <property type="molecule type" value="Genomic_DNA"/>
</dbReference>
<reference evidence="6 7" key="1">
    <citation type="submission" date="2024-11" db="EMBL/GenBank/DDBJ databases">
        <authorList>
            <person name="Heng Y.C."/>
            <person name="Lim A.C.H."/>
            <person name="Lee J.K.Y."/>
            <person name="Kittelmann S."/>
        </authorList>
    </citation>
    <scope>NUCLEOTIDE SEQUENCE [LARGE SCALE GENOMIC DNA]</scope>
    <source>
        <strain evidence="6 7">WILCCON 0114</strain>
    </source>
</reference>
<dbReference type="Gene3D" id="3.40.190.290">
    <property type="match status" value="1"/>
</dbReference>
<organism evidence="6 7">
    <name type="scientific">Clostridium neuense</name>
    <dbReference type="NCBI Taxonomy" id="1728934"/>
    <lineage>
        <taxon>Bacteria</taxon>
        <taxon>Bacillati</taxon>
        <taxon>Bacillota</taxon>
        <taxon>Clostridia</taxon>
        <taxon>Eubacteriales</taxon>
        <taxon>Clostridiaceae</taxon>
        <taxon>Clostridium</taxon>
    </lineage>
</organism>
<dbReference type="Pfam" id="PF00126">
    <property type="entry name" value="HTH_1"/>
    <property type="match status" value="1"/>
</dbReference>
<evidence type="ECO:0000256" key="3">
    <source>
        <dbReference type="ARBA" id="ARBA00023125"/>
    </source>
</evidence>
<evidence type="ECO:0000259" key="5">
    <source>
        <dbReference type="PROSITE" id="PS50931"/>
    </source>
</evidence>
<name>A0ABW8T9R2_9CLOT</name>
<dbReference type="SUPFAM" id="SSF53850">
    <property type="entry name" value="Periplasmic binding protein-like II"/>
    <property type="match status" value="1"/>
</dbReference>
<dbReference type="PROSITE" id="PS50931">
    <property type="entry name" value="HTH_LYSR"/>
    <property type="match status" value="1"/>
</dbReference>
<comment type="similarity">
    <text evidence="1">Belongs to the LysR transcriptional regulatory family.</text>
</comment>
<dbReference type="InterPro" id="IPR005119">
    <property type="entry name" value="LysR_subst-bd"/>
</dbReference>
<dbReference type="InterPro" id="IPR036390">
    <property type="entry name" value="WH_DNA-bd_sf"/>
</dbReference>
<proteinExistence type="inferred from homology"/>
<evidence type="ECO:0000256" key="4">
    <source>
        <dbReference type="ARBA" id="ARBA00023163"/>
    </source>
</evidence>
<feature type="domain" description="HTH lysR-type" evidence="5">
    <location>
        <begin position="1"/>
        <end position="58"/>
    </location>
</feature>
<dbReference type="SUPFAM" id="SSF46785">
    <property type="entry name" value="Winged helix' DNA-binding domain"/>
    <property type="match status" value="1"/>
</dbReference>
<protein>
    <submittedName>
        <fullName evidence="6">LysR family transcriptional regulator</fullName>
    </submittedName>
</protein>
<keyword evidence="7" id="KW-1185">Reference proteome</keyword>
<keyword evidence="3" id="KW-0238">DNA-binding</keyword>
<dbReference type="RefSeq" id="WP_406785946.1">
    <property type="nucleotide sequence ID" value="NZ_JBJIAA010000002.1"/>
</dbReference>
<keyword evidence="2" id="KW-0805">Transcription regulation</keyword>
<keyword evidence="4" id="KW-0804">Transcription</keyword>
<dbReference type="Gene3D" id="1.10.10.10">
    <property type="entry name" value="Winged helix-like DNA-binding domain superfamily/Winged helix DNA-binding domain"/>
    <property type="match status" value="1"/>
</dbReference>
<evidence type="ECO:0000256" key="1">
    <source>
        <dbReference type="ARBA" id="ARBA00009437"/>
    </source>
</evidence>
<dbReference type="InterPro" id="IPR050950">
    <property type="entry name" value="HTH-type_LysR_regulators"/>
</dbReference>
<dbReference type="InterPro" id="IPR036388">
    <property type="entry name" value="WH-like_DNA-bd_sf"/>
</dbReference>
<dbReference type="InterPro" id="IPR000847">
    <property type="entry name" value="LysR_HTH_N"/>
</dbReference>
<dbReference type="Proteomes" id="UP001623592">
    <property type="component" value="Unassembled WGS sequence"/>
</dbReference>
<dbReference type="PANTHER" id="PTHR30419:SF28">
    <property type="entry name" value="HTH-TYPE TRANSCRIPTIONAL REGULATOR BSDA"/>
    <property type="match status" value="1"/>
</dbReference>
<evidence type="ECO:0000313" key="7">
    <source>
        <dbReference type="Proteomes" id="UP001623592"/>
    </source>
</evidence>
<sequence length="295" mass="33485">MNLQQLYYFKRLSETKNFTIAAELEAVTQPALSKAISKLEAELDVNLFERYGRNVELTSQGNTFLKHVIIALKEIETGTNELKNLAILNKNVISIASTHCISTYFTPFMISGFLTLYPNTKFQFINESTEEILKDLENKKIDIGFYDDIDISNNYSNIKAFPVKKEEYVLIVPKKHIFSNKTEISLKNLKNEHFIIACENNTNKKISCTDFINKANITSIKASEINMLIGLVATGAGITIVPNTPLINTNTLSKIKIKDNIGYKTIYIGYNKNSNISEKTMEFIEYVKNSSIFNK</sequence>